<gene>
    <name evidence="1" type="ORF">CTOB1V02_LOCUS14086</name>
</gene>
<accession>A0A7R8WXP5</accession>
<sequence length="72" mass="8716">MSQRQPVPIWRICMFRRNLQILPLRKRISQDLSTMPRRRSIESGHTKMLLRQNGGQRMDRSQRRLSSRGIWI</sequence>
<proteinExistence type="predicted"/>
<dbReference type="EMBL" id="OB677717">
    <property type="protein sequence ID" value="CAD7236271.1"/>
    <property type="molecule type" value="Genomic_DNA"/>
</dbReference>
<protein>
    <submittedName>
        <fullName evidence="1">Uncharacterized protein</fullName>
    </submittedName>
</protein>
<reference evidence="1" key="1">
    <citation type="submission" date="2020-11" db="EMBL/GenBank/DDBJ databases">
        <authorList>
            <person name="Tran Van P."/>
        </authorList>
    </citation>
    <scope>NUCLEOTIDE SEQUENCE</scope>
</reference>
<name>A0A7R8WXP5_9CRUS</name>
<evidence type="ECO:0000313" key="1">
    <source>
        <dbReference type="EMBL" id="CAD7236271.1"/>
    </source>
</evidence>
<dbReference type="AlphaFoldDB" id="A0A7R8WXP5"/>
<organism evidence="1">
    <name type="scientific">Cyprideis torosa</name>
    <dbReference type="NCBI Taxonomy" id="163714"/>
    <lineage>
        <taxon>Eukaryota</taxon>
        <taxon>Metazoa</taxon>
        <taxon>Ecdysozoa</taxon>
        <taxon>Arthropoda</taxon>
        <taxon>Crustacea</taxon>
        <taxon>Oligostraca</taxon>
        <taxon>Ostracoda</taxon>
        <taxon>Podocopa</taxon>
        <taxon>Podocopida</taxon>
        <taxon>Cytherocopina</taxon>
        <taxon>Cytheroidea</taxon>
        <taxon>Cytherideidae</taxon>
        <taxon>Cyprideis</taxon>
    </lineage>
</organism>